<gene>
    <name evidence="1" type="ORF">POG00_09435</name>
</gene>
<sequence length="56" mass="6571">MYYQNLKQSLNALKSKIADTVSDVNERSYVLQAIDELCLLCDQQIQEINIHVHQHR</sequence>
<dbReference type="AlphaFoldDB" id="A0AAW6FV76"/>
<organism evidence="1 2">
    <name type="scientific">Faecalitalea cylindroides</name>
    <dbReference type="NCBI Taxonomy" id="39483"/>
    <lineage>
        <taxon>Bacteria</taxon>
        <taxon>Bacillati</taxon>
        <taxon>Bacillota</taxon>
        <taxon>Erysipelotrichia</taxon>
        <taxon>Erysipelotrichales</taxon>
        <taxon>Erysipelotrichaceae</taxon>
        <taxon>Faecalitalea</taxon>
    </lineage>
</organism>
<accession>A0AAW6FV76</accession>
<protein>
    <submittedName>
        <fullName evidence="1">Uncharacterized protein</fullName>
    </submittedName>
</protein>
<dbReference type="RefSeq" id="WP_195191003.1">
    <property type="nucleotide sequence ID" value="NZ_JADMUL010000008.1"/>
</dbReference>
<dbReference type="EMBL" id="JAQNCK010000029">
    <property type="protein sequence ID" value="MDC0828923.1"/>
    <property type="molecule type" value="Genomic_DNA"/>
</dbReference>
<name>A0AAW6FV76_9FIRM</name>
<evidence type="ECO:0000313" key="1">
    <source>
        <dbReference type="EMBL" id="MDC0828923.1"/>
    </source>
</evidence>
<reference evidence="1" key="1">
    <citation type="submission" date="2023-01" db="EMBL/GenBank/DDBJ databases">
        <title>Human gut microbiome strain richness.</title>
        <authorList>
            <person name="Chen-Liaw A."/>
        </authorList>
    </citation>
    <scope>NUCLEOTIDE SEQUENCE</scope>
    <source>
        <strain evidence="1">D55st1_G4_D55t1_190419</strain>
    </source>
</reference>
<proteinExistence type="predicted"/>
<comment type="caution">
    <text evidence="1">The sequence shown here is derived from an EMBL/GenBank/DDBJ whole genome shotgun (WGS) entry which is preliminary data.</text>
</comment>
<dbReference type="Proteomes" id="UP001220658">
    <property type="component" value="Unassembled WGS sequence"/>
</dbReference>
<evidence type="ECO:0000313" key="2">
    <source>
        <dbReference type="Proteomes" id="UP001220658"/>
    </source>
</evidence>